<evidence type="ECO:0000313" key="1">
    <source>
        <dbReference type="EMBL" id="KAI4468457.1"/>
    </source>
</evidence>
<reference evidence="1" key="1">
    <citation type="submission" date="2022-04" db="EMBL/GenBank/DDBJ databases">
        <title>Chromosome-scale genome assembly of Holotrichia oblita Faldermann.</title>
        <authorList>
            <person name="Rongchong L."/>
        </authorList>
    </citation>
    <scope>NUCLEOTIDE SEQUENCE</scope>
    <source>
        <strain evidence="1">81SQS9</strain>
    </source>
</reference>
<proteinExistence type="predicted"/>
<gene>
    <name evidence="1" type="ORF">MML48_2g00006644</name>
</gene>
<sequence length="362" mass="41164">MLTLTPVVCMLSGIAFSGLLDLFFKEDAIQRPEESEPEESSAVSSKLYDKAGRVPKMKHEQQPRETDPIGPNVRSIILVVIMLLLMLFAVHCTWVTSNAYSSPSVVLASYSADGSRQILDDFREAYFWLSQNTADHARVMSWWDYGYQIAGMANRTTLVDNNTWNNSHIALVGKAMSSNESAAYEIMTALDVDYVLVIFGGVIGYSGDDINKFLWMVRIAEGEHPKDIRESDYFTENGEFRVDSQGAPTLLNCLMYKLSYYRFGELKLDYRTAAGYDRTRNTVIGNKDFTLTYLEEAYTTEHWLVRIYRVKKPDEFNRPRIPVANRLVKSTSFSSKKNSKRKKGSIKNKPVVIKGKRLSKQS</sequence>
<accession>A0ACB9TNL8</accession>
<evidence type="ECO:0000313" key="2">
    <source>
        <dbReference type="Proteomes" id="UP001056778"/>
    </source>
</evidence>
<name>A0ACB9TNL8_HOLOL</name>
<comment type="caution">
    <text evidence="1">The sequence shown here is derived from an EMBL/GenBank/DDBJ whole genome shotgun (WGS) entry which is preliminary data.</text>
</comment>
<keyword evidence="2" id="KW-1185">Reference proteome</keyword>
<dbReference type="Proteomes" id="UP001056778">
    <property type="component" value="Chromosome 2"/>
</dbReference>
<protein>
    <submittedName>
        <fullName evidence="1">Dolichyl-diphosphooligosaccharide--protein glycosyltransferase subunit</fullName>
    </submittedName>
</protein>
<dbReference type="EMBL" id="CM043016">
    <property type="protein sequence ID" value="KAI4468457.1"/>
    <property type="molecule type" value="Genomic_DNA"/>
</dbReference>
<organism evidence="1 2">
    <name type="scientific">Holotrichia oblita</name>
    <name type="common">Chafer beetle</name>
    <dbReference type="NCBI Taxonomy" id="644536"/>
    <lineage>
        <taxon>Eukaryota</taxon>
        <taxon>Metazoa</taxon>
        <taxon>Ecdysozoa</taxon>
        <taxon>Arthropoda</taxon>
        <taxon>Hexapoda</taxon>
        <taxon>Insecta</taxon>
        <taxon>Pterygota</taxon>
        <taxon>Neoptera</taxon>
        <taxon>Endopterygota</taxon>
        <taxon>Coleoptera</taxon>
        <taxon>Polyphaga</taxon>
        <taxon>Scarabaeiformia</taxon>
        <taxon>Scarabaeidae</taxon>
        <taxon>Melolonthinae</taxon>
        <taxon>Holotrichia</taxon>
    </lineage>
</organism>